<dbReference type="GeneID" id="25734311"/>
<dbReference type="GO" id="GO:0005774">
    <property type="term" value="C:vacuolar membrane"/>
    <property type="evidence" value="ECO:0007669"/>
    <property type="project" value="UniProtKB-SubCell"/>
</dbReference>
<dbReference type="PANTHER" id="PTHR46140">
    <property type="entry name" value="VACUOLAR TRANSPORTER CHAPERONE 1-RELATED"/>
    <property type="match status" value="1"/>
</dbReference>
<keyword evidence="4" id="KW-1133">Transmembrane helix</keyword>
<name>A0A0D2K5H0_9CHLO</name>
<dbReference type="PANTHER" id="PTHR46140:SF1">
    <property type="entry name" value="VACUOLAR TRANSPORTER CHAPERONE COMPLEX SUBUNIT 4-RELATED"/>
    <property type="match status" value="1"/>
</dbReference>
<dbReference type="GO" id="GO:0006799">
    <property type="term" value="P:polyphosphate biosynthetic process"/>
    <property type="evidence" value="ECO:0007669"/>
    <property type="project" value="UniProtKB-ARBA"/>
</dbReference>
<dbReference type="InterPro" id="IPR004331">
    <property type="entry name" value="SPX_dom"/>
</dbReference>
<evidence type="ECO:0000256" key="3">
    <source>
        <dbReference type="ARBA" id="ARBA00022692"/>
    </source>
</evidence>
<sequence>MKFAHFLEENRRAEWAEHYVDYRLLKKRLKAVGASLDGGGAHMEHWPTSASLSVARGGSEASLAGLASASTQEEAFLVALQQQIARVAAFTERTSEALRASLRELRAGAPALARAAPAALRGEARRLGDEVLELERFIQLNQGSQV</sequence>
<evidence type="ECO:0000256" key="5">
    <source>
        <dbReference type="ARBA" id="ARBA00023136"/>
    </source>
</evidence>
<dbReference type="AlphaFoldDB" id="A0A0D2K5H0"/>
<organism evidence="7 8">
    <name type="scientific">Monoraphidium neglectum</name>
    <dbReference type="NCBI Taxonomy" id="145388"/>
    <lineage>
        <taxon>Eukaryota</taxon>
        <taxon>Viridiplantae</taxon>
        <taxon>Chlorophyta</taxon>
        <taxon>core chlorophytes</taxon>
        <taxon>Chlorophyceae</taxon>
        <taxon>CS clade</taxon>
        <taxon>Sphaeropleales</taxon>
        <taxon>Selenastraceae</taxon>
        <taxon>Monoraphidium</taxon>
    </lineage>
</organism>
<evidence type="ECO:0000256" key="4">
    <source>
        <dbReference type="ARBA" id="ARBA00022989"/>
    </source>
</evidence>
<keyword evidence="3" id="KW-0812">Transmembrane</keyword>
<reference evidence="7 8" key="1">
    <citation type="journal article" date="2013" name="BMC Genomics">
        <title>Reconstruction of the lipid metabolism for the microalga Monoraphidium neglectum from its genome sequence reveals characteristics suitable for biofuel production.</title>
        <authorList>
            <person name="Bogen C."/>
            <person name="Al-Dilaimi A."/>
            <person name="Albersmeier A."/>
            <person name="Wichmann J."/>
            <person name="Grundmann M."/>
            <person name="Rupp O."/>
            <person name="Lauersen K.J."/>
            <person name="Blifernez-Klassen O."/>
            <person name="Kalinowski J."/>
            <person name="Goesmann A."/>
            <person name="Mussgnug J.H."/>
            <person name="Kruse O."/>
        </authorList>
    </citation>
    <scope>NUCLEOTIDE SEQUENCE [LARGE SCALE GENOMIC DNA]</scope>
    <source>
        <strain evidence="7 8">SAG 48.87</strain>
    </source>
</reference>
<evidence type="ECO:0000259" key="6">
    <source>
        <dbReference type="PROSITE" id="PS51382"/>
    </source>
</evidence>
<evidence type="ECO:0000256" key="2">
    <source>
        <dbReference type="ARBA" id="ARBA00022554"/>
    </source>
</evidence>
<keyword evidence="5" id="KW-0472">Membrane</keyword>
<dbReference type="InterPro" id="IPR051572">
    <property type="entry name" value="VTC_Complex_Subunit"/>
</dbReference>
<gene>
    <name evidence="7" type="ORF">MNEG_16541</name>
</gene>
<dbReference type="Pfam" id="PF03105">
    <property type="entry name" value="SPX"/>
    <property type="match status" value="1"/>
</dbReference>
<comment type="subcellular location">
    <subcellularLocation>
        <location evidence="1">Vacuole membrane</location>
        <topology evidence="1">Multi-pass membrane protein</topology>
    </subcellularLocation>
</comment>
<protein>
    <recommendedName>
        <fullName evidence="6">SPX domain-containing protein</fullName>
    </recommendedName>
</protein>
<dbReference type="OrthoDB" id="5588846at2759"/>
<dbReference type="Proteomes" id="UP000054498">
    <property type="component" value="Unassembled WGS sequence"/>
</dbReference>
<proteinExistence type="predicted"/>
<dbReference type="KEGG" id="mng:MNEG_16541"/>
<evidence type="ECO:0000313" key="7">
    <source>
        <dbReference type="EMBL" id="KIY91423.1"/>
    </source>
</evidence>
<accession>A0A0D2K5H0</accession>
<dbReference type="CDD" id="cd14447">
    <property type="entry name" value="SPX"/>
    <property type="match status" value="1"/>
</dbReference>
<keyword evidence="8" id="KW-1185">Reference proteome</keyword>
<dbReference type="EMBL" id="KK106692">
    <property type="protein sequence ID" value="KIY91423.1"/>
    <property type="molecule type" value="Genomic_DNA"/>
</dbReference>
<dbReference type="RefSeq" id="XP_013890443.1">
    <property type="nucleotide sequence ID" value="XM_014034989.1"/>
</dbReference>
<dbReference type="PROSITE" id="PS51382">
    <property type="entry name" value="SPX"/>
    <property type="match status" value="1"/>
</dbReference>
<evidence type="ECO:0000313" key="8">
    <source>
        <dbReference type="Proteomes" id="UP000054498"/>
    </source>
</evidence>
<keyword evidence="2" id="KW-0926">Vacuole</keyword>
<feature type="domain" description="SPX" evidence="6">
    <location>
        <begin position="1"/>
        <end position="146"/>
    </location>
</feature>
<evidence type="ECO:0000256" key="1">
    <source>
        <dbReference type="ARBA" id="ARBA00004128"/>
    </source>
</evidence>